<dbReference type="PANTHER" id="PTHR10963:SF55">
    <property type="entry name" value="GLYCOSIDE HYDROLASE FAMILY 16 PROTEIN"/>
    <property type="match status" value="1"/>
</dbReference>
<comment type="caution">
    <text evidence="3">The sequence shown here is derived from an EMBL/GenBank/DDBJ whole genome shotgun (WGS) entry which is preliminary data.</text>
</comment>
<organism evidence="3 4">
    <name type="scientific">Pseudaquabacterium terrae</name>
    <dbReference type="NCBI Taxonomy" id="2732868"/>
    <lineage>
        <taxon>Bacteria</taxon>
        <taxon>Pseudomonadati</taxon>
        <taxon>Pseudomonadota</taxon>
        <taxon>Betaproteobacteria</taxon>
        <taxon>Burkholderiales</taxon>
        <taxon>Sphaerotilaceae</taxon>
        <taxon>Pseudaquabacterium</taxon>
    </lineage>
</organism>
<comment type="similarity">
    <text evidence="1">Belongs to the glycosyl hydrolase 16 family.</text>
</comment>
<evidence type="ECO:0000259" key="2">
    <source>
        <dbReference type="PROSITE" id="PS51762"/>
    </source>
</evidence>
<dbReference type="GO" id="GO:0016787">
    <property type="term" value="F:hydrolase activity"/>
    <property type="evidence" value="ECO:0007669"/>
    <property type="project" value="UniProtKB-KW"/>
</dbReference>
<sequence>MSLPFQRFGALAAALLTGCGGTGDTVPATGSPPPAPTATTLTLPPTYRLVWSDEFDVPGLPDASRWVYDTGLNKAGWHNREKQYYGHARLENSEVRDGRLVITARREELRQAADWGGQRYTSARLITSGKASWTYGFFEIRARMPCGAGTWPAIWTLGHGNWPAAGELDILEHVGSAPTRVFSTVHTTSGSGGQGVGGGSQLPTACSAFNDYQMLWTPHRVTFAVNGRVHHVYENRGSGSAQWPFDAPQFLILNLAIGGDLGGAIDDAIFPVRFEVEHVRIYQAP</sequence>
<dbReference type="InterPro" id="IPR050546">
    <property type="entry name" value="Glycosyl_Hydrlase_16"/>
</dbReference>
<dbReference type="InterPro" id="IPR013320">
    <property type="entry name" value="ConA-like_dom_sf"/>
</dbReference>
<dbReference type="Pfam" id="PF00722">
    <property type="entry name" value="Glyco_hydro_16"/>
    <property type="match status" value="1"/>
</dbReference>
<dbReference type="EMBL" id="JABRWJ010000001">
    <property type="protein sequence ID" value="NRF65772.1"/>
    <property type="molecule type" value="Genomic_DNA"/>
</dbReference>
<keyword evidence="3" id="KW-0378">Hydrolase</keyword>
<dbReference type="CDD" id="cd08023">
    <property type="entry name" value="GH16_laminarinase_like"/>
    <property type="match status" value="1"/>
</dbReference>
<accession>A0ABX2EBQ4</accession>
<dbReference type="PROSITE" id="PS51762">
    <property type="entry name" value="GH16_2"/>
    <property type="match status" value="1"/>
</dbReference>
<dbReference type="Proteomes" id="UP000737171">
    <property type="component" value="Unassembled WGS sequence"/>
</dbReference>
<protein>
    <submittedName>
        <fullName evidence="3">Glycoside hydrolase family 16 protein</fullName>
    </submittedName>
</protein>
<gene>
    <name evidence="3" type="ORF">HLB44_02110</name>
</gene>
<evidence type="ECO:0000256" key="1">
    <source>
        <dbReference type="ARBA" id="ARBA00006865"/>
    </source>
</evidence>
<dbReference type="PROSITE" id="PS51257">
    <property type="entry name" value="PROKAR_LIPOPROTEIN"/>
    <property type="match status" value="1"/>
</dbReference>
<feature type="domain" description="GH16" evidence="2">
    <location>
        <begin position="26"/>
        <end position="285"/>
    </location>
</feature>
<reference evidence="3 4" key="1">
    <citation type="submission" date="2020-05" db="EMBL/GenBank/DDBJ databases">
        <title>Aquincola sp. isolate from soil.</title>
        <authorList>
            <person name="Han J."/>
            <person name="Kim D.-U."/>
        </authorList>
    </citation>
    <scope>NUCLEOTIDE SEQUENCE [LARGE SCALE GENOMIC DNA]</scope>
    <source>
        <strain evidence="3 4">S2</strain>
    </source>
</reference>
<evidence type="ECO:0000313" key="3">
    <source>
        <dbReference type="EMBL" id="NRF65772.1"/>
    </source>
</evidence>
<name>A0ABX2EBQ4_9BURK</name>
<dbReference type="Gene3D" id="2.60.120.200">
    <property type="match status" value="1"/>
</dbReference>
<dbReference type="RefSeq" id="WP_173120105.1">
    <property type="nucleotide sequence ID" value="NZ_JABRWJ010000001.1"/>
</dbReference>
<dbReference type="SUPFAM" id="SSF49899">
    <property type="entry name" value="Concanavalin A-like lectins/glucanases"/>
    <property type="match status" value="1"/>
</dbReference>
<dbReference type="InterPro" id="IPR000757">
    <property type="entry name" value="Beta-glucanase-like"/>
</dbReference>
<evidence type="ECO:0000313" key="4">
    <source>
        <dbReference type="Proteomes" id="UP000737171"/>
    </source>
</evidence>
<keyword evidence="4" id="KW-1185">Reference proteome</keyword>
<proteinExistence type="inferred from homology"/>
<dbReference type="PANTHER" id="PTHR10963">
    <property type="entry name" value="GLYCOSYL HYDROLASE-RELATED"/>
    <property type="match status" value="1"/>
</dbReference>